<dbReference type="AlphaFoldDB" id="A0A9Q9DAW4"/>
<feature type="transmembrane region" description="Helical" evidence="1">
    <location>
        <begin position="22"/>
        <end position="41"/>
    </location>
</feature>
<keyword evidence="1" id="KW-0472">Membrane</keyword>
<dbReference type="EMBL" id="CP098807">
    <property type="protein sequence ID" value="USJ24684.1"/>
    <property type="molecule type" value="Genomic_DNA"/>
</dbReference>
<keyword evidence="1" id="KW-1133">Transmembrane helix</keyword>
<dbReference type="RefSeq" id="WP_252160496.1">
    <property type="nucleotide sequence ID" value="NZ_CP098807.1"/>
</dbReference>
<name>A0A9Q9DAW4_ENSAD</name>
<evidence type="ECO:0000313" key="2">
    <source>
        <dbReference type="EMBL" id="USJ24684.1"/>
    </source>
</evidence>
<accession>A0A9Q9DAW4</accession>
<dbReference type="Proteomes" id="UP001055460">
    <property type="component" value="Chromosome"/>
</dbReference>
<keyword evidence="1" id="KW-0812">Transmembrane</keyword>
<sequence length="152" mass="17228">MEWIAAAIVAVFLLWRYPKPTLKIGAVILLIGAGALGWLFWQDHQRAQRAKEERAKIEVLVSTENPYCKDADYPLWISVGNRNLFGLDAVTVNVSARQKGFSKKVFETRYTIDKILAPKEGYGNCYSLGDQAPANPRDLDWEISLSYFDRST</sequence>
<organism evidence="2 3">
    <name type="scientific">Ensifer adhaerens</name>
    <name type="common">Sinorhizobium morelense</name>
    <dbReference type="NCBI Taxonomy" id="106592"/>
    <lineage>
        <taxon>Bacteria</taxon>
        <taxon>Pseudomonadati</taxon>
        <taxon>Pseudomonadota</taxon>
        <taxon>Alphaproteobacteria</taxon>
        <taxon>Hyphomicrobiales</taxon>
        <taxon>Rhizobiaceae</taxon>
        <taxon>Sinorhizobium/Ensifer group</taxon>
        <taxon>Ensifer</taxon>
    </lineage>
</organism>
<protein>
    <submittedName>
        <fullName evidence="2">Uncharacterized protein</fullName>
    </submittedName>
</protein>
<evidence type="ECO:0000256" key="1">
    <source>
        <dbReference type="SAM" id="Phobius"/>
    </source>
</evidence>
<evidence type="ECO:0000313" key="3">
    <source>
        <dbReference type="Proteomes" id="UP001055460"/>
    </source>
</evidence>
<gene>
    <name evidence="2" type="ORF">NE863_06885</name>
</gene>
<proteinExistence type="predicted"/>
<reference evidence="2" key="1">
    <citation type="submission" date="2022-06" db="EMBL/GenBank/DDBJ databases">
        <title>Physiological and biochemical characterization and genomic elucidation of a strain of the genus Ensifer adhaerens M8 that combines arsenic oxidation and chromium reduction.</title>
        <authorList>
            <person name="Li X."/>
            <person name="Yu c."/>
        </authorList>
    </citation>
    <scope>NUCLEOTIDE SEQUENCE</scope>
    <source>
        <strain evidence="2">M8</strain>
    </source>
</reference>